<dbReference type="EMBL" id="SZYE01000009">
    <property type="protein sequence ID" value="TKR27005.1"/>
    <property type="molecule type" value="Genomic_DNA"/>
</dbReference>
<reference evidence="1 2" key="1">
    <citation type="submission" date="2019-05" db="EMBL/GenBank/DDBJ databases">
        <title>Genome sequence of Cellulomonas hominis strain CS1.</title>
        <authorList>
            <person name="Belmont J."/>
            <person name="Maclea K.S."/>
        </authorList>
    </citation>
    <scope>NUCLEOTIDE SEQUENCE [LARGE SCALE GENOMIC DNA]</scope>
    <source>
        <strain evidence="1 2">CS1</strain>
    </source>
</reference>
<proteinExistence type="predicted"/>
<dbReference type="OrthoDB" id="154268at2"/>
<dbReference type="Pfam" id="PF22531">
    <property type="entry name" value="DUF7002"/>
    <property type="match status" value="1"/>
</dbReference>
<accession>A0A7Z8K1F0</accession>
<dbReference type="InterPro" id="IPR054271">
    <property type="entry name" value="DUF7002"/>
</dbReference>
<evidence type="ECO:0000313" key="2">
    <source>
        <dbReference type="Proteomes" id="UP000308121"/>
    </source>
</evidence>
<evidence type="ECO:0000313" key="1">
    <source>
        <dbReference type="EMBL" id="TKR27005.1"/>
    </source>
</evidence>
<name>A0A7Z8K1F0_9CELL</name>
<organism evidence="1 2">
    <name type="scientific">Cellulomonas hominis</name>
    <dbReference type="NCBI Taxonomy" id="156981"/>
    <lineage>
        <taxon>Bacteria</taxon>
        <taxon>Bacillati</taxon>
        <taxon>Actinomycetota</taxon>
        <taxon>Actinomycetes</taxon>
        <taxon>Micrococcales</taxon>
        <taxon>Cellulomonadaceae</taxon>
        <taxon>Cellulomonas</taxon>
    </lineage>
</organism>
<comment type="caution">
    <text evidence="1">The sequence shown here is derived from an EMBL/GenBank/DDBJ whole genome shotgun (WGS) entry which is preliminary data.</text>
</comment>
<dbReference type="RefSeq" id="WP_154728185.1">
    <property type="nucleotide sequence ID" value="NZ_SZYE01000009.1"/>
</dbReference>
<gene>
    <name evidence="1" type="ORF">FA014_02750</name>
</gene>
<dbReference type="AlphaFoldDB" id="A0A7Z8K1F0"/>
<dbReference type="Proteomes" id="UP000308121">
    <property type="component" value="Unassembled WGS sequence"/>
</dbReference>
<protein>
    <submittedName>
        <fullName evidence="1">Uncharacterized protein</fullName>
    </submittedName>
</protein>
<sequence length="220" mass="24801">MDREHFIDLYPRLFHMAVDGAWPSIQDRGLLSTAALVDLYDPPPAVRAQILNGVRRTSVALQHDGLPEILVRDQRPLKFIDQCLLPGTTLQEFLDALNGRVFFWVSSERLRRLMGATAYKRHPQTVLEVDTAKLLAAHPQVDLAPYNTGSVHVPNMPARGPETFVRLEGYPYEQMAKRRGRSDAVVELTVPYASPNVVDAVITVTRWVHGEPTSQLFPQR</sequence>